<gene>
    <name evidence="2" type="ORF">BHK69_21335</name>
</gene>
<dbReference type="Proteomes" id="UP000094969">
    <property type="component" value="Chromosome"/>
</dbReference>
<dbReference type="InterPro" id="IPR029060">
    <property type="entry name" value="PIN-like_dom_sf"/>
</dbReference>
<protein>
    <submittedName>
        <fullName evidence="2">Ribonuclease</fullName>
    </submittedName>
</protein>
<dbReference type="Pfam" id="PF01850">
    <property type="entry name" value="PIN"/>
    <property type="match status" value="1"/>
</dbReference>
<keyword evidence="3" id="KW-1185">Reference proteome</keyword>
<sequence length="120" mass="13088">MILVDTSVWIDHFRRADAKLGALLEAGQVLGHPFVTAELALGTLRQRSVVIDALQGLPQAAVATHAELLLLIERERLAGIGIGHVDAHLIAATRLMGDARLWTRDKRLEAVAQRMKLAIT</sequence>
<name>A0A1D7U5I4_9HYPH</name>
<dbReference type="Gene3D" id="3.40.50.1010">
    <property type="entry name" value="5'-nuclease"/>
    <property type="match status" value="1"/>
</dbReference>
<evidence type="ECO:0000259" key="1">
    <source>
        <dbReference type="Pfam" id="PF01850"/>
    </source>
</evidence>
<dbReference type="InterPro" id="IPR002716">
    <property type="entry name" value="PIN_dom"/>
</dbReference>
<organism evidence="2 3">
    <name type="scientific">Bosea vaviloviae</name>
    <dbReference type="NCBI Taxonomy" id="1526658"/>
    <lineage>
        <taxon>Bacteria</taxon>
        <taxon>Pseudomonadati</taxon>
        <taxon>Pseudomonadota</taxon>
        <taxon>Alphaproteobacteria</taxon>
        <taxon>Hyphomicrobiales</taxon>
        <taxon>Boseaceae</taxon>
        <taxon>Bosea</taxon>
    </lineage>
</organism>
<dbReference type="SUPFAM" id="SSF88723">
    <property type="entry name" value="PIN domain-like"/>
    <property type="match status" value="1"/>
</dbReference>
<dbReference type="RefSeq" id="WP_069691854.1">
    <property type="nucleotide sequence ID" value="NZ_CP017147.1"/>
</dbReference>
<dbReference type="OrthoDB" id="329172at2"/>
<dbReference type="EMBL" id="CP017147">
    <property type="protein sequence ID" value="AOO82648.1"/>
    <property type="molecule type" value="Genomic_DNA"/>
</dbReference>
<accession>A0A1D7U5I4</accession>
<dbReference type="KEGG" id="bvv:BHK69_21335"/>
<evidence type="ECO:0000313" key="2">
    <source>
        <dbReference type="EMBL" id="AOO82648.1"/>
    </source>
</evidence>
<evidence type="ECO:0000313" key="3">
    <source>
        <dbReference type="Proteomes" id="UP000094969"/>
    </source>
</evidence>
<proteinExistence type="predicted"/>
<dbReference type="AlphaFoldDB" id="A0A1D7U5I4"/>
<feature type="domain" description="PIN" evidence="1">
    <location>
        <begin position="2"/>
        <end position="112"/>
    </location>
</feature>
<reference evidence="2 3" key="1">
    <citation type="journal article" date="2015" name="Antonie Van Leeuwenhoek">
        <title>Bosea vaviloviae sp. nov., a new species of slow-growing rhizobia isolated from nodules of the relict species Vavilovia formosa (Stev.) Fed.</title>
        <authorList>
            <person name="Safronova V.I."/>
            <person name="Kuznetsova I.G."/>
            <person name="Sazanova A.L."/>
            <person name="Kimeklis A.K."/>
            <person name="Belimov A.A."/>
            <person name="Andronov E.E."/>
            <person name="Pinaev A.G."/>
            <person name="Chizhevskaya E.P."/>
            <person name="Pukhaev A.R."/>
            <person name="Popov K.P."/>
            <person name="Willems A."/>
            <person name="Tikhonovich I.A."/>
        </authorList>
    </citation>
    <scope>NUCLEOTIDE SEQUENCE [LARGE SCALE GENOMIC DNA]</scope>
    <source>
        <strain evidence="2 3">Vaf18</strain>
    </source>
</reference>
<dbReference type="STRING" id="1526658.BHK69_21335"/>